<feature type="compositionally biased region" description="Basic and acidic residues" evidence="1">
    <location>
        <begin position="106"/>
        <end position="121"/>
    </location>
</feature>
<accession>A0A6A5RX91</accession>
<dbReference type="GeneID" id="54345031"/>
<organism evidence="2 3">
    <name type="scientific">Didymella exigua CBS 183.55</name>
    <dbReference type="NCBI Taxonomy" id="1150837"/>
    <lineage>
        <taxon>Eukaryota</taxon>
        <taxon>Fungi</taxon>
        <taxon>Dikarya</taxon>
        <taxon>Ascomycota</taxon>
        <taxon>Pezizomycotina</taxon>
        <taxon>Dothideomycetes</taxon>
        <taxon>Pleosporomycetidae</taxon>
        <taxon>Pleosporales</taxon>
        <taxon>Pleosporineae</taxon>
        <taxon>Didymellaceae</taxon>
        <taxon>Didymella</taxon>
    </lineage>
</organism>
<gene>
    <name evidence="2" type="ORF">M421DRAFT_131458</name>
</gene>
<evidence type="ECO:0000256" key="1">
    <source>
        <dbReference type="SAM" id="MobiDB-lite"/>
    </source>
</evidence>
<feature type="compositionally biased region" description="Polar residues" evidence="1">
    <location>
        <begin position="1"/>
        <end position="35"/>
    </location>
</feature>
<sequence length="260" mass="28517">MTSGSDPRSNITGPSSLPEQFFTQQNNFGTRQQRYNVRFAANYTSENMPPSQKSRNEPPTPPSAPAVVAEPEQPGSSPVPGPTTEELPTPASHGSTRHVEPLPTRPSRESTRERGDREPSVERCAGCNEAWRRPIPDMDSDQIAPAQDNTEYIRLAGNLIDRLRNERKKADAAYDEWKWRHSRCYCQPSPYSIGSVDDSSKPTAASPQADGATNGHSATTNKRKSEVPHEPPSASKQRRLSNPSPAPAVRKPDLSHVSAS</sequence>
<reference evidence="2" key="1">
    <citation type="journal article" date="2020" name="Stud. Mycol.">
        <title>101 Dothideomycetes genomes: a test case for predicting lifestyles and emergence of pathogens.</title>
        <authorList>
            <person name="Haridas S."/>
            <person name="Albert R."/>
            <person name="Binder M."/>
            <person name="Bloem J."/>
            <person name="Labutti K."/>
            <person name="Salamov A."/>
            <person name="Andreopoulos B."/>
            <person name="Baker S."/>
            <person name="Barry K."/>
            <person name="Bills G."/>
            <person name="Bluhm B."/>
            <person name="Cannon C."/>
            <person name="Castanera R."/>
            <person name="Culley D."/>
            <person name="Daum C."/>
            <person name="Ezra D."/>
            <person name="Gonzalez J."/>
            <person name="Henrissat B."/>
            <person name="Kuo A."/>
            <person name="Liang C."/>
            <person name="Lipzen A."/>
            <person name="Lutzoni F."/>
            <person name="Magnuson J."/>
            <person name="Mondo S."/>
            <person name="Nolan M."/>
            <person name="Ohm R."/>
            <person name="Pangilinan J."/>
            <person name="Park H.-J."/>
            <person name="Ramirez L."/>
            <person name="Alfaro M."/>
            <person name="Sun H."/>
            <person name="Tritt A."/>
            <person name="Yoshinaga Y."/>
            <person name="Zwiers L.-H."/>
            <person name="Turgeon B."/>
            <person name="Goodwin S."/>
            <person name="Spatafora J."/>
            <person name="Crous P."/>
            <person name="Grigoriev I."/>
        </authorList>
    </citation>
    <scope>NUCLEOTIDE SEQUENCE</scope>
    <source>
        <strain evidence="2">CBS 183.55</strain>
    </source>
</reference>
<proteinExistence type="predicted"/>
<feature type="region of interest" description="Disordered" evidence="1">
    <location>
        <begin position="190"/>
        <end position="260"/>
    </location>
</feature>
<protein>
    <submittedName>
        <fullName evidence="2">Uncharacterized protein</fullName>
    </submittedName>
</protein>
<dbReference type="Proteomes" id="UP000800082">
    <property type="component" value="Unassembled WGS sequence"/>
</dbReference>
<evidence type="ECO:0000313" key="2">
    <source>
        <dbReference type="EMBL" id="KAF1929877.1"/>
    </source>
</evidence>
<dbReference type="AlphaFoldDB" id="A0A6A5RX91"/>
<feature type="region of interest" description="Disordered" evidence="1">
    <location>
        <begin position="1"/>
        <end position="149"/>
    </location>
</feature>
<dbReference type="OrthoDB" id="3793969at2759"/>
<dbReference type="RefSeq" id="XP_033450125.1">
    <property type="nucleotide sequence ID" value="XM_033587385.1"/>
</dbReference>
<evidence type="ECO:0000313" key="3">
    <source>
        <dbReference type="Proteomes" id="UP000800082"/>
    </source>
</evidence>
<keyword evidence="3" id="KW-1185">Reference proteome</keyword>
<feature type="compositionally biased region" description="Low complexity" evidence="1">
    <location>
        <begin position="65"/>
        <end position="74"/>
    </location>
</feature>
<name>A0A6A5RX91_9PLEO</name>
<dbReference type="EMBL" id="ML978965">
    <property type="protein sequence ID" value="KAF1929877.1"/>
    <property type="molecule type" value="Genomic_DNA"/>
</dbReference>
<feature type="compositionally biased region" description="Polar residues" evidence="1">
    <location>
        <begin position="42"/>
        <end position="53"/>
    </location>
</feature>